<dbReference type="InterPro" id="IPR006597">
    <property type="entry name" value="Sel1-like"/>
</dbReference>
<dbReference type="STRING" id="202956.BJN41_02110"/>
<dbReference type="EMBL" id="MKQS01000005">
    <property type="protein sequence ID" value="OFE44048.1"/>
    <property type="molecule type" value="Genomic_DNA"/>
</dbReference>
<sequence>MKKLLLSTTLLVGLLSIQAHADYVSPSSSVASQAAQYSTMDINGLIKAAKAGQAGAQFYLATKYQQGKDVQQDSRQAFAWYKAAADQGLSAAQLNVGRMLADGIGTKKDEVLARQYFEKAASRGDNRASFNLAMMEEQKKNYMGAYQWYELSTRDGMLDNKVISLSEGKKTALAANLTQEQIRQARDRADQWIQAQ</sequence>
<name>A0A1E8E3T1_9GAMM</name>
<dbReference type="EMBL" id="CP046045">
    <property type="protein sequence ID" value="QGM26779.1"/>
    <property type="molecule type" value="Genomic_DNA"/>
</dbReference>
<dbReference type="Gene3D" id="1.25.40.10">
    <property type="entry name" value="Tetratricopeptide repeat domain"/>
    <property type="match status" value="1"/>
</dbReference>
<dbReference type="SUPFAM" id="SSF81901">
    <property type="entry name" value="HCP-like"/>
    <property type="match status" value="1"/>
</dbReference>
<dbReference type="PANTHER" id="PTHR11102:SF160">
    <property type="entry name" value="ERAD-ASSOCIATED E3 UBIQUITIN-PROTEIN LIGASE COMPONENT HRD3"/>
    <property type="match status" value="1"/>
</dbReference>
<gene>
    <name evidence="2" type="ORF">BJN41_02110</name>
    <name evidence="3" type="ORF">GJD93_03305</name>
    <name evidence="4" type="ORF">J4G45_03275</name>
</gene>
<dbReference type="Proteomes" id="UP000186931">
    <property type="component" value="Unassembled WGS sequence"/>
</dbReference>
<evidence type="ECO:0000313" key="5">
    <source>
        <dbReference type="Proteomes" id="UP000186931"/>
    </source>
</evidence>
<dbReference type="AlphaFoldDB" id="A0A1E8E3T1"/>
<dbReference type="RefSeq" id="WP_070153255.1">
    <property type="nucleotide sequence ID" value="NZ_CP046045.1"/>
</dbReference>
<dbReference type="InterPro" id="IPR050767">
    <property type="entry name" value="Sel1_AlgK"/>
</dbReference>
<evidence type="ECO:0000313" key="2">
    <source>
        <dbReference type="EMBL" id="OFE44048.1"/>
    </source>
</evidence>
<dbReference type="EMBL" id="CP071770">
    <property type="protein sequence ID" value="QTD62221.1"/>
    <property type="molecule type" value="Genomic_DNA"/>
</dbReference>
<evidence type="ECO:0000313" key="6">
    <source>
        <dbReference type="Proteomes" id="UP000405075"/>
    </source>
</evidence>
<accession>A0A1E8E3T1</accession>
<reference evidence="4" key="5">
    <citation type="submission" date="2021-03" db="EMBL/GenBank/DDBJ databases">
        <authorList>
            <person name="Ma J."/>
        </authorList>
    </citation>
    <scope>NUCLEOTIDE SEQUENCE</scope>
    <source>
        <strain evidence="4">GX5</strain>
    </source>
</reference>
<dbReference type="GeneID" id="64221502"/>
<evidence type="ECO:0000256" key="1">
    <source>
        <dbReference type="SAM" id="SignalP"/>
    </source>
</evidence>
<dbReference type="SMART" id="SM00671">
    <property type="entry name" value="SEL1"/>
    <property type="match status" value="2"/>
</dbReference>
<reference evidence="4 7" key="4">
    <citation type="journal article" date="2020" name="Front. Cell. Infect. Microbiol.">
        <title>Characterization of Three Porcine Acinetobacter towneri Strains Co-Harboring tet(X3) and bla OXA-58.</title>
        <authorList>
            <person name="Ma J."/>
            <person name="Wang J."/>
            <person name="Feng J."/>
            <person name="Liu Y."/>
            <person name="Yang B."/>
            <person name="Li R."/>
            <person name="Bai L."/>
            <person name="He T."/>
            <person name="Wang X."/>
            <person name="Yang Z."/>
        </authorList>
    </citation>
    <scope>NUCLEOTIDE SEQUENCE [LARGE SCALE GENOMIC DNA]</scope>
    <source>
        <strain evidence="4 7">GX5</strain>
    </source>
</reference>
<dbReference type="PANTHER" id="PTHR11102">
    <property type="entry name" value="SEL-1-LIKE PROTEIN"/>
    <property type="match status" value="1"/>
</dbReference>
<keyword evidence="7" id="KW-1185">Reference proteome</keyword>
<dbReference type="Proteomes" id="UP000405075">
    <property type="component" value="Chromosome"/>
</dbReference>
<dbReference type="Pfam" id="PF08238">
    <property type="entry name" value="Sel1"/>
    <property type="match status" value="3"/>
</dbReference>
<organism evidence="2 5">
    <name type="scientific">Acinetobacter towneri</name>
    <dbReference type="NCBI Taxonomy" id="202956"/>
    <lineage>
        <taxon>Bacteria</taxon>
        <taxon>Pseudomonadati</taxon>
        <taxon>Pseudomonadota</taxon>
        <taxon>Gammaproteobacteria</taxon>
        <taxon>Moraxellales</taxon>
        <taxon>Moraxellaceae</taxon>
        <taxon>Acinetobacter</taxon>
    </lineage>
</organism>
<dbReference type="eggNOG" id="COG0790">
    <property type="taxonomic scope" value="Bacteria"/>
</dbReference>
<protein>
    <submittedName>
        <fullName evidence="3">Sel1 repeat family protein</fullName>
    </submittedName>
</protein>
<reference evidence="2 5" key="1">
    <citation type="submission" date="2016-10" db="EMBL/GenBank/DDBJ databases">
        <title>Genome of airborne Acinetobacter sp. 5-2Ac02 in the hospital environment: Species near to Acinetobacter towneri.</title>
        <authorList>
            <person name="Barbosa B."/>
            <person name="Fernandez-Garcia L."/>
            <person name="Gato E."/>
            <person name="Leao R."/>
            <person name="Albano R."/>
            <person name="Fernandez B."/>
            <person name="Fernandez-Cuenca F."/>
            <person name="Marques E."/>
            <person name="Tomas M."/>
        </authorList>
    </citation>
    <scope>NUCLEOTIDE SEQUENCE [LARGE SCALE GENOMIC DNA]</scope>
    <source>
        <strain evidence="2 5">5-2Ac02</strain>
    </source>
</reference>
<reference evidence="3" key="3">
    <citation type="submission" date="2019-11" db="EMBL/GenBank/DDBJ databases">
        <authorList>
            <person name="Yao H."/>
            <person name="Du X."/>
            <person name="Yu R."/>
            <person name="Li A."/>
        </authorList>
    </citation>
    <scope>NUCLEOTIDE SEQUENCE</scope>
    <source>
        <strain evidence="3">19110F47</strain>
    </source>
</reference>
<dbReference type="InterPro" id="IPR011990">
    <property type="entry name" value="TPR-like_helical_dom_sf"/>
</dbReference>
<feature type="signal peptide" evidence="1">
    <location>
        <begin position="1"/>
        <end position="21"/>
    </location>
</feature>
<evidence type="ECO:0000313" key="4">
    <source>
        <dbReference type="EMBL" id="QTD62221.1"/>
    </source>
</evidence>
<dbReference type="Proteomes" id="UP000663954">
    <property type="component" value="Chromosome"/>
</dbReference>
<feature type="chain" id="PRO_5044557390" evidence="1">
    <location>
        <begin position="22"/>
        <end position="196"/>
    </location>
</feature>
<reference evidence="6" key="2">
    <citation type="submission" date="2019-11" db="EMBL/GenBank/DDBJ databases">
        <title>Escherichia coli 1916D6.</title>
        <authorList>
            <person name="Yao H."/>
            <person name="Du X."/>
            <person name="Yu R."/>
            <person name="Li A."/>
        </authorList>
    </citation>
    <scope>NUCLEOTIDE SEQUENCE [LARGE SCALE GENOMIC DNA]</scope>
    <source>
        <strain evidence="6">19110F47</strain>
    </source>
</reference>
<evidence type="ECO:0000313" key="3">
    <source>
        <dbReference type="EMBL" id="QGM26779.1"/>
    </source>
</evidence>
<evidence type="ECO:0000313" key="7">
    <source>
        <dbReference type="Proteomes" id="UP000663954"/>
    </source>
</evidence>
<keyword evidence="1" id="KW-0732">Signal</keyword>
<proteinExistence type="predicted"/>